<evidence type="ECO:0000256" key="7">
    <source>
        <dbReference type="HAMAP-Rule" id="MF_00258"/>
    </source>
</evidence>
<keyword evidence="3 7" id="KW-0133">Cell shape</keyword>
<feature type="binding site" evidence="7">
    <location>
        <begin position="9"/>
        <end position="10"/>
    </location>
    <ligand>
        <name>substrate</name>
    </ligand>
</feature>
<comment type="pathway">
    <text evidence="7">Cell wall biogenesis; peptidoglycan biosynthesis.</text>
</comment>
<dbReference type="Proteomes" id="UP001597519">
    <property type="component" value="Unassembled WGS sequence"/>
</dbReference>
<dbReference type="EMBL" id="JBHUOQ010000001">
    <property type="protein sequence ID" value="MFD2829164.1"/>
    <property type="molecule type" value="Genomic_DNA"/>
</dbReference>
<proteinExistence type="inferred from homology"/>
<dbReference type="SUPFAM" id="SSF53681">
    <property type="entry name" value="Aspartate/glutamate racemase"/>
    <property type="match status" value="2"/>
</dbReference>
<evidence type="ECO:0000256" key="3">
    <source>
        <dbReference type="ARBA" id="ARBA00022960"/>
    </source>
</evidence>
<evidence type="ECO:0000256" key="4">
    <source>
        <dbReference type="ARBA" id="ARBA00022984"/>
    </source>
</evidence>
<feature type="binding site" evidence="7">
    <location>
        <begin position="41"/>
        <end position="42"/>
    </location>
    <ligand>
        <name>substrate</name>
    </ligand>
</feature>
<feature type="active site" description="Proton donor/acceptor" evidence="7">
    <location>
        <position position="184"/>
    </location>
</feature>
<evidence type="ECO:0000256" key="1">
    <source>
        <dbReference type="ARBA" id="ARBA00001602"/>
    </source>
</evidence>
<feature type="binding site" evidence="7">
    <location>
        <begin position="73"/>
        <end position="74"/>
    </location>
    <ligand>
        <name>substrate</name>
    </ligand>
</feature>
<dbReference type="Gene3D" id="3.40.50.1860">
    <property type="match status" value="2"/>
</dbReference>
<evidence type="ECO:0000256" key="6">
    <source>
        <dbReference type="ARBA" id="ARBA00023316"/>
    </source>
</evidence>
<comment type="caution">
    <text evidence="8">The sequence shown here is derived from an EMBL/GenBank/DDBJ whole genome shotgun (WGS) entry which is preliminary data.</text>
</comment>
<dbReference type="GO" id="GO:0008881">
    <property type="term" value="F:glutamate racemase activity"/>
    <property type="evidence" value="ECO:0007669"/>
    <property type="project" value="UniProtKB-EC"/>
</dbReference>
<comment type="catalytic activity">
    <reaction evidence="1 7">
        <text>L-glutamate = D-glutamate</text>
        <dbReference type="Rhea" id="RHEA:12813"/>
        <dbReference type="ChEBI" id="CHEBI:29985"/>
        <dbReference type="ChEBI" id="CHEBI:29986"/>
        <dbReference type="EC" id="5.1.1.3"/>
    </reaction>
</comment>
<dbReference type="InterPro" id="IPR018187">
    <property type="entry name" value="Asp/Glu_racemase_AS_1"/>
</dbReference>
<dbReference type="InterPro" id="IPR015942">
    <property type="entry name" value="Asp/Glu/hydantoin_racemase"/>
</dbReference>
<dbReference type="PANTHER" id="PTHR21198">
    <property type="entry name" value="GLUTAMATE RACEMASE"/>
    <property type="match status" value="1"/>
</dbReference>
<dbReference type="InterPro" id="IPR004391">
    <property type="entry name" value="Glu_race"/>
</dbReference>
<dbReference type="InterPro" id="IPR001920">
    <property type="entry name" value="Asp/Glu_race"/>
</dbReference>
<accession>A0ABW5WUM7</accession>
<keyword evidence="6 7" id="KW-0961">Cell wall biogenesis/degradation</keyword>
<dbReference type="NCBIfam" id="TIGR00067">
    <property type="entry name" value="glut_race"/>
    <property type="match status" value="1"/>
</dbReference>
<dbReference type="PROSITE" id="PS00923">
    <property type="entry name" value="ASP_GLU_RACEMASE_1"/>
    <property type="match status" value="1"/>
</dbReference>
<comment type="function">
    <text evidence="7">Provides the (R)-glutamate required for cell wall biosynthesis.</text>
</comment>
<keyword evidence="5 7" id="KW-0413">Isomerase</keyword>
<keyword evidence="4 7" id="KW-0573">Peptidoglycan synthesis</keyword>
<evidence type="ECO:0000313" key="9">
    <source>
        <dbReference type="Proteomes" id="UP001597519"/>
    </source>
</evidence>
<gene>
    <name evidence="8" type="primary">racE</name>
    <name evidence="7" type="synonym">murI</name>
    <name evidence="8" type="ORF">ACFSX4_01710</name>
</gene>
<protein>
    <recommendedName>
        <fullName evidence="2 7">Glutamate racemase</fullName>
        <ecNumber evidence="2 7">5.1.1.3</ecNumber>
    </recommendedName>
</protein>
<dbReference type="PANTHER" id="PTHR21198:SF2">
    <property type="entry name" value="GLUTAMATE RACEMASE"/>
    <property type="match status" value="1"/>
</dbReference>
<dbReference type="HAMAP" id="MF_00258">
    <property type="entry name" value="Glu_racemase"/>
    <property type="match status" value="1"/>
</dbReference>
<organism evidence="8 9">
    <name type="scientific">Corticicoccus populi</name>
    <dbReference type="NCBI Taxonomy" id="1812821"/>
    <lineage>
        <taxon>Bacteria</taxon>
        <taxon>Bacillati</taxon>
        <taxon>Bacillota</taxon>
        <taxon>Bacilli</taxon>
        <taxon>Bacillales</taxon>
        <taxon>Staphylococcaceae</taxon>
        <taxon>Corticicoccus</taxon>
    </lineage>
</organism>
<dbReference type="PROSITE" id="PS00924">
    <property type="entry name" value="ASP_GLU_RACEMASE_2"/>
    <property type="match status" value="1"/>
</dbReference>
<keyword evidence="9" id="KW-1185">Reference proteome</keyword>
<reference evidence="9" key="1">
    <citation type="journal article" date="2019" name="Int. J. Syst. Evol. Microbiol.">
        <title>The Global Catalogue of Microorganisms (GCM) 10K type strain sequencing project: providing services to taxonomists for standard genome sequencing and annotation.</title>
        <authorList>
            <consortium name="The Broad Institute Genomics Platform"/>
            <consortium name="The Broad Institute Genome Sequencing Center for Infectious Disease"/>
            <person name="Wu L."/>
            <person name="Ma J."/>
        </authorList>
    </citation>
    <scope>NUCLEOTIDE SEQUENCE [LARGE SCALE GENOMIC DNA]</scope>
    <source>
        <strain evidence="9">KCTC 33575</strain>
    </source>
</reference>
<dbReference type="EC" id="5.1.1.3" evidence="2 7"/>
<evidence type="ECO:0000313" key="8">
    <source>
        <dbReference type="EMBL" id="MFD2829164.1"/>
    </source>
</evidence>
<comment type="similarity">
    <text evidence="7">Belongs to the aspartate/glutamate racemases family.</text>
</comment>
<dbReference type="InterPro" id="IPR033134">
    <property type="entry name" value="Asp/Glu_racemase_AS_2"/>
</dbReference>
<dbReference type="RefSeq" id="WP_377770921.1">
    <property type="nucleotide sequence ID" value="NZ_JBHUOQ010000001.1"/>
</dbReference>
<sequence length="265" mass="29837">MNKPIGVMDSGVGGLTVVKEIIRQMPDEEILYFGDIKRCPYGEKSLEEVRKYTIEVADYLVANGVKMVVVACNTATAAALDILEERYDVPVVGVIEPGARSAIQSSTNRKVIVLATRGTVNSGAYKNAIINLNKNFQVESLACPKFVPLVEEMRYKDRVISRIVVHQTLKELYRSEADTVILGCTHYPLLAMEIQDYFGDSKKVIDSGYETARDVSAILTYQKARSESRDDVCHTILVHGDTERFEYILKDWLPFTLYEIKEIEL</sequence>
<name>A0ABW5WUM7_9STAP</name>
<feature type="binding site" evidence="7">
    <location>
        <begin position="185"/>
        <end position="186"/>
    </location>
    <ligand>
        <name>substrate</name>
    </ligand>
</feature>
<dbReference type="Pfam" id="PF01177">
    <property type="entry name" value="Asp_Glu_race"/>
    <property type="match status" value="1"/>
</dbReference>
<dbReference type="NCBIfam" id="NF002035">
    <property type="entry name" value="PRK00865.1-3"/>
    <property type="match status" value="1"/>
</dbReference>
<evidence type="ECO:0000256" key="2">
    <source>
        <dbReference type="ARBA" id="ARBA00013090"/>
    </source>
</evidence>
<evidence type="ECO:0000256" key="5">
    <source>
        <dbReference type="ARBA" id="ARBA00023235"/>
    </source>
</evidence>
<feature type="active site" description="Proton donor/acceptor" evidence="7">
    <location>
        <position position="72"/>
    </location>
</feature>